<sequence length="439" mass="48158">MADHLSLQEWTRLTPETCGALKGRHLSGDQERAQAAALSKGQRLIVQDLHDGLSIEARSWVGRVTLGDLTITLSPKITGLPLLGLLRYAYRLNELSLHNATAYATTTTRFQDLLLEQLRAEATALLARGLQRDYRRTAAHRQSPRGQIDFARLAGDGPLTRASLPCIDYPRHPEITLNLVLAAGLAFGVARAGDLELRVQLRDLVRRMDLDDVPPALDPAMINGALNALDRRTAHYQPSLALIALLLQGSAVSLDDPPAGVTLSGFLFDMNAFFQALLGRFLREHLPGCEVVGEHRLHGIFTYDSQHNPIGNKGPVPRPDFMVRNHDHKQVVLDAKYRDLSVKPLPSYMLYQLAIYALTQAGSLPSAILLYPTLGAVGDQIVLFNDTLVGAPKARVILRAVNLLALVDVLGKGSGQQAKRHRERLARQYVFGAETSTNA</sequence>
<dbReference type="RefSeq" id="WP_200246758.1">
    <property type="nucleotide sequence ID" value="NZ_NRRY01000033.1"/>
</dbReference>
<accession>A0A9X1B569</accession>
<organism evidence="1 2">
    <name type="scientific">Lamprobacter modestohalophilus</name>
    <dbReference type="NCBI Taxonomy" id="1064514"/>
    <lineage>
        <taxon>Bacteria</taxon>
        <taxon>Pseudomonadati</taxon>
        <taxon>Pseudomonadota</taxon>
        <taxon>Gammaproteobacteria</taxon>
        <taxon>Chromatiales</taxon>
        <taxon>Chromatiaceae</taxon>
        <taxon>Lamprobacter</taxon>
    </lineage>
</organism>
<evidence type="ECO:0008006" key="3">
    <source>
        <dbReference type="Google" id="ProtNLM"/>
    </source>
</evidence>
<evidence type="ECO:0000313" key="2">
    <source>
        <dbReference type="Proteomes" id="UP001138768"/>
    </source>
</evidence>
<proteinExistence type="predicted"/>
<evidence type="ECO:0000313" key="1">
    <source>
        <dbReference type="EMBL" id="MBK1620173.1"/>
    </source>
</evidence>
<dbReference type="Proteomes" id="UP001138768">
    <property type="component" value="Unassembled WGS sequence"/>
</dbReference>
<dbReference type="EMBL" id="NRRY01000033">
    <property type="protein sequence ID" value="MBK1620173.1"/>
    <property type="molecule type" value="Genomic_DNA"/>
</dbReference>
<name>A0A9X1B569_9GAMM</name>
<dbReference type="PANTHER" id="PTHR38733:SF1">
    <property type="entry name" value="TYPE IV METHYL-DIRECTED RESTRICTION ENZYME ECOKMCRBC"/>
    <property type="match status" value="1"/>
</dbReference>
<dbReference type="Pfam" id="PF10117">
    <property type="entry name" value="McrBC"/>
    <property type="match status" value="1"/>
</dbReference>
<protein>
    <recommendedName>
        <fullName evidence="3">Restriction endonuclease</fullName>
    </recommendedName>
</protein>
<dbReference type="AlphaFoldDB" id="A0A9X1B569"/>
<dbReference type="PANTHER" id="PTHR38733">
    <property type="entry name" value="PROTEIN MCRC"/>
    <property type="match status" value="1"/>
</dbReference>
<dbReference type="InterPro" id="IPR019292">
    <property type="entry name" value="McrC"/>
</dbReference>
<reference evidence="1 2" key="1">
    <citation type="journal article" date="2020" name="Microorganisms">
        <title>Osmotic Adaptation and Compatible Solute Biosynthesis of Phototrophic Bacteria as Revealed from Genome Analyses.</title>
        <authorList>
            <person name="Imhoff J.F."/>
            <person name="Rahn T."/>
            <person name="Kunzel S."/>
            <person name="Keller A."/>
            <person name="Neulinger S.C."/>
        </authorList>
    </citation>
    <scope>NUCLEOTIDE SEQUENCE [LARGE SCALE GENOMIC DNA]</scope>
    <source>
        <strain evidence="1 2">DSM 25653</strain>
    </source>
</reference>
<comment type="caution">
    <text evidence="1">The sequence shown here is derived from an EMBL/GenBank/DDBJ whole genome shotgun (WGS) entry which is preliminary data.</text>
</comment>
<keyword evidence="2" id="KW-1185">Reference proteome</keyword>
<gene>
    <name evidence="1" type="ORF">CKO42_17345</name>
</gene>